<evidence type="ECO:0000313" key="2">
    <source>
        <dbReference type="Proteomes" id="UP000828251"/>
    </source>
</evidence>
<reference evidence="1 2" key="1">
    <citation type="journal article" date="2021" name="Plant Biotechnol. J.">
        <title>Multi-omics assisted identification of the key and species-specific regulatory components of drought-tolerant mechanisms in Gossypium stocksii.</title>
        <authorList>
            <person name="Yu D."/>
            <person name="Ke L."/>
            <person name="Zhang D."/>
            <person name="Wu Y."/>
            <person name="Sun Y."/>
            <person name="Mei J."/>
            <person name="Sun J."/>
            <person name="Sun Y."/>
        </authorList>
    </citation>
    <scope>NUCLEOTIDE SEQUENCE [LARGE SCALE GENOMIC DNA]</scope>
    <source>
        <strain evidence="2">cv. E1</strain>
        <tissue evidence="1">Leaf</tissue>
    </source>
</reference>
<comment type="caution">
    <text evidence="1">The sequence shown here is derived from an EMBL/GenBank/DDBJ whole genome shotgun (WGS) entry which is preliminary data.</text>
</comment>
<evidence type="ECO:0008006" key="3">
    <source>
        <dbReference type="Google" id="ProtNLM"/>
    </source>
</evidence>
<keyword evidence="2" id="KW-1185">Reference proteome</keyword>
<accession>A0A9D3UJS4</accession>
<name>A0A9D3UJS4_9ROSI</name>
<dbReference type="EMBL" id="JAIQCV010000011">
    <property type="protein sequence ID" value="KAH1046453.1"/>
    <property type="molecule type" value="Genomic_DNA"/>
</dbReference>
<dbReference type="OrthoDB" id="1029220at2759"/>
<evidence type="ECO:0000313" key="1">
    <source>
        <dbReference type="EMBL" id="KAH1046453.1"/>
    </source>
</evidence>
<dbReference type="AlphaFoldDB" id="A0A9D3UJS4"/>
<sequence length="128" mass="14953">MMAEDINNLFARLTFTEDEANQVVELNKISLNSQGHEAWDVGKIMSTEKLNREAMYRVLKSIWFTKHPGQAMSDYDFHLFPFWIRIYNIPFEQMVWQVAVDIGGVLGELLAIDWRAMMVVGLNTYEFD</sequence>
<proteinExistence type="predicted"/>
<dbReference type="Proteomes" id="UP000828251">
    <property type="component" value="Unassembled WGS sequence"/>
</dbReference>
<gene>
    <name evidence="1" type="ORF">J1N35_037237</name>
</gene>
<organism evidence="1 2">
    <name type="scientific">Gossypium stocksii</name>
    <dbReference type="NCBI Taxonomy" id="47602"/>
    <lineage>
        <taxon>Eukaryota</taxon>
        <taxon>Viridiplantae</taxon>
        <taxon>Streptophyta</taxon>
        <taxon>Embryophyta</taxon>
        <taxon>Tracheophyta</taxon>
        <taxon>Spermatophyta</taxon>
        <taxon>Magnoliopsida</taxon>
        <taxon>eudicotyledons</taxon>
        <taxon>Gunneridae</taxon>
        <taxon>Pentapetalae</taxon>
        <taxon>rosids</taxon>
        <taxon>malvids</taxon>
        <taxon>Malvales</taxon>
        <taxon>Malvaceae</taxon>
        <taxon>Malvoideae</taxon>
        <taxon>Gossypium</taxon>
    </lineage>
</organism>
<protein>
    <recommendedName>
        <fullName evidence="3">DUF4283 domain-containing protein</fullName>
    </recommendedName>
</protein>